<dbReference type="EMBL" id="JACHHB010000002">
    <property type="protein sequence ID" value="MBB5172297.1"/>
    <property type="molecule type" value="Genomic_DNA"/>
</dbReference>
<comment type="similarity">
    <text evidence="2">Belongs to the autoinducer-2 exporter (AI-2E) (TC 2.A.86) family.</text>
</comment>
<feature type="transmembrane region" description="Helical" evidence="6">
    <location>
        <begin position="65"/>
        <end position="91"/>
    </location>
</feature>
<feature type="transmembrane region" description="Helical" evidence="6">
    <location>
        <begin position="12"/>
        <end position="30"/>
    </location>
</feature>
<evidence type="ECO:0000256" key="3">
    <source>
        <dbReference type="ARBA" id="ARBA00022692"/>
    </source>
</evidence>
<dbReference type="InterPro" id="IPR002549">
    <property type="entry name" value="AI-2E-like"/>
</dbReference>
<dbReference type="Pfam" id="PF01594">
    <property type="entry name" value="AI-2E_transport"/>
    <property type="match status" value="1"/>
</dbReference>
<feature type="transmembrane region" description="Helical" evidence="6">
    <location>
        <begin position="320"/>
        <end position="349"/>
    </location>
</feature>
<feature type="transmembrane region" description="Helical" evidence="6">
    <location>
        <begin position="284"/>
        <end position="300"/>
    </location>
</feature>
<dbReference type="NCBIfam" id="TIGR02872">
    <property type="entry name" value="spore_ytvI"/>
    <property type="match status" value="1"/>
</dbReference>
<dbReference type="AlphaFoldDB" id="A0A840QLQ4"/>
<accession>A0A840QLQ4</accession>
<protein>
    <submittedName>
        <fullName evidence="7">Sporulation integral membrane protein YtvI</fullName>
    </submittedName>
</protein>
<keyword evidence="3 6" id="KW-0812">Transmembrane</keyword>
<feature type="transmembrane region" description="Helical" evidence="6">
    <location>
        <begin position="227"/>
        <end position="246"/>
    </location>
</feature>
<evidence type="ECO:0000256" key="1">
    <source>
        <dbReference type="ARBA" id="ARBA00004141"/>
    </source>
</evidence>
<organism evidence="7 8">
    <name type="scientific">Texcoconibacillus texcoconensis</name>
    <dbReference type="NCBI Taxonomy" id="1095777"/>
    <lineage>
        <taxon>Bacteria</taxon>
        <taxon>Bacillati</taxon>
        <taxon>Bacillota</taxon>
        <taxon>Bacilli</taxon>
        <taxon>Bacillales</taxon>
        <taxon>Bacillaceae</taxon>
        <taxon>Texcoconibacillus</taxon>
    </lineage>
</organism>
<dbReference type="GO" id="GO:0055085">
    <property type="term" value="P:transmembrane transport"/>
    <property type="evidence" value="ECO:0007669"/>
    <property type="project" value="TreeGrafter"/>
</dbReference>
<keyword evidence="8" id="KW-1185">Reference proteome</keyword>
<feature type="transmembrane region" description="Helical" evidence="6">
    <location>
        <begin position="36"/>
        <end position="53"/>
    </location>
</feature>
<keyword evidence="4 6" id="KW-1133">Transmembrane helix</keyword>
<evidence type="ECO:0000256" key="5">
    <source>
        <dbReference type="ARBA" id="ARBA00023136"/>
    </source>
</evidence>
<dbReference type="GO" id="GO:0016020">
    <property type="term" value="C:membrane"/>
    <property type="evidence" value="ECO:0007669"/>
    <property type="project" value="UniProtKB-SubCell"/>
</dbReference>
<name>A0A840QLQ4_9BACI</name>
<dbReference type="RefSeq" id="WP_184662787.1">
    <property type="nucleotide sequence ID" value="NZ_JACHHB010000002.1"/>
</dbReference>
<evidence type="ECO:0000256" key="6">
    <source>
        <dbReference type="SAM" id="Phobius"/>
    </source>
</evidence>
<comment type="caution">
    <text evidence="7">The sequence shown here is derived from an EMBL/GenBank/DDBJ whole genome shotgun (WGS) entry which is preliminary data.</text>
</comment>
<feature type="transmembrane region" description="Helical" evidence="6">
    <location>
        <begin position="252"/>
        <end position="277"/>
    </location>
</feature>
<keyword evidence="5 6" id="KW-0472">Membrane</keyword>
<dbReference type="InterPro" id="IPR014227">
    <property type="entry name" value="YtvI-like"/>
</dbReference>
<evidence type="ECO:0000313" key="8">
    <source>
        <dbReference type="Proteomes" id="UP000551878"/>
    </source>
</evidence>
<evidence type="ECO:0000256" key="4">
    <source>
        <dbReference type="ARBA" id="ARBA00022989"/>
    </source>
</evidence>
<comment type="subcellular location">
    <subcellularLocation>
        <location evidence="1">Membrane</location>
        <topology evidence="1">Multi-pass membrane protein</topology>
    </subcellularLocation>
</comment>
<dbReference type="Proteomes" id="UP000551878">
    <property type="component" value="Unassembled WGS sequence"/>
</dbReference>
<sequence>MTKAQAWMTVRAAAVAVIAFALFWFIGFLFSMTYPFIIASLLVWMLMPLIKGFRYTLKLPNGIAVFLAILIGIGTLGGVITGLVFLIIYAVDWFSDQLPMWFESASRNIQQFFNETIFPFWENVTIVMASLNPDQRGLIQEGVAQLGSTLGSVVGQFGDSLTQVAAAVPTFLVAFFFVLLGVYFIGKDWRNMGSAIRDSIPPGVLKKMLAFGRTFRYRVFGFMRAQLILMAMVSFIVFIGLSILRIENAATFAIIVGVAEILPYLGSGTILIPWFIYQFISGELTLGIGLAVLYAVTVIARQSLEPKVLSTSMNLHPLGVIISMFAGLQLFGFVGLFVGPFLLVVIVILNDIGVGEDIKSFIRYGFKP</sequence>
<proteinExistence type="inferred from homology"/>
<evidence type="ECO:0000256" key="2">
    <source>
        <dbReference type="ARBA" id="ARBA00009773"/>
    </source>
</evidence>
<gene>
    <name evidence="7" type="ORF">HNQ41_000441</name>
</gene>
<dbReference type="PANTHER" id="PTHR21716:SF68">
    <property type="entry name" value="TRANSPORT PROTEIN YTVI-RELATED"/>
    <property type="match status" value="1"/>
</dbReference>
<reference evidence="7 8" key="1">
    <citation type="submission" date="2020-08" db="EMBL/GenBank/DDBJ databases">
        <title>Genomic Encyclopedia of Type Strains, Phase IV (KMG-IV): sequencing the most valuable type-strain genomes for metagenomic binning, comparative biology and taxonomic classification.</title>
        <authorList>
            <person name="Goeker M."/>
        </authorList>
    </citation>
    <scope>NUCLEOTIDE SEQUENCE [LARGE SCALE GENOMIC DNA]</scope>
    <source>
        <strain evidence="7 8">DSM 24696</strain>
    </source>
</reference>
<evidence type="ECO:0000313" key="7">
    <source>
        <dbReference type="EMBL" id="MBB5172297.1"/>
    </source>
</evidence>
<feature type="transmembrane region" description="Helical" evidence="6">
    <location>
        <begin position="164"/>
        <end position="185"/>
    </location>
</feature>
<dbReference type="PANTHER" id="PTHR21716">
    <property type="entry name" value="TRANSMEMBRANE PROTEIN"/>
    <property type="match status" value="1"/>
</dbReference>